<evidence type="ECO:0000313" key="8">
    <source>
        <dbReference type="EMBL" id="MEF7613042.1"/>
    </source>
</evidence>
<dbReference type="PROSITE" id="PS50111">
    <property type="entry name" value="CHEMOTAXIS_TRANSDUC_2"/>
    <property type="match status" value="1"/>
</dbReference>
<dbReference type="EMBL" id="JAZIBG010000009">
    <property type="protein sequence ID" value="MEF7613042.1"/>
    <property type="molecule type" value="Genomic_DNA"/>
</dbReference>
<accession>A0AAW9Q8N2</accession>
<dbReference type="GO" id="GO:0005886">
    <property type="term" value="C:plasma membrane"/>
    <property type="evidence" value="ECO:0007669"/>
    <property type="project" value="TreeGrafter"/>
</dbReference>
<comment type="caution">
    <text evidence="8">The sequence shown here is derived from an EMBL/GenBank/DDBJ whole genome shotgun (WGS) entry which is preliminary data.</text>
</comment>
<keyword evidence="9" id="KW-1185">Reference proteome</keyword>
<dbReference type="Pfam" id="PF00672">
    <property type="entry name" value="HAMP"/>
    <property type="match status" value="1"/>
</dbReference>
<feature type="domain" description="HAMP" evidence="7">
    <location>
        <begin position="338"/>
        <end position="390"/>
    </location>
</feature>
<dbReference type="GO" id="GO:0006935">
    <property type="term" value="P:chemotaxis"/>
    <property type="evidence" value="ECO:0007669"/>
    <property type="project" value="InterPro"/>
</dbReference>
<evidence type="ECO:0000256" key="4">
    <source>
        <dbReference type="PROSITE-ProRule" id="PRU00284"/>
    </source>
</evidence>
<dbReference type="CDD" id="cd06225">
    <property type="entry name" value="HAMP"/>
    <property type="match status" value="1"/>
</dbReference>
<evidence type="ECO:0000256" key="2">
    <source>
        <dbReference type="ARBA" id="ARBA00022481"/>
    </source>
</evidence>
<keyword evidence="4" id="KW-0807">Transducer</keyword>
<dbReference type="SUPFAM" id="SSF58104">
    <property type="entry name" value="Methyl-accepting chemotaxis protein (MCP) signaling domain"/>
    <property type="match status" value="1"/>
</dbReference>
<dbReference type="CDD" id="cd11386">
    <property type="entry name" value="MCP_signal"/>
    <property type="match status" value="1"/>
</dbReference>
<evidence type="ECO:0000259" key="6">
    <source>
        <dbReference type="PROSITE" id="PS50111"/>
    </source>
</evidence>
<evidence type="ECO:0000313" key="9">
    <source>
        <dbReference type="Proteomes" id="UP001336250"/>
    </source>
</evidence>
<keyword evidence="5" id="KW-1133">Transmembrane helix</keyword>
<organism evidence="8 9">
    <name type="scientific">Aquincola agrisoli</name>
    <dbReference type="NCBI Taxonomy" id="3119538"/>
    <lineage>
        <taxon>Bacteria</taxon>
        <taxon>Pseudomonadati</taxon>
        <taxon>Pseudomonadota</taxon>
        <taxon>Betaproteobacteria</taxon>
        <taxon>Burkholderiales</taxon>
        <taxon>Sphaerotilaceae</taxon>
        <taxon>Aquincola</taxon>
    </lineage>
</organism>
<evidence type="ECO:0000259" key="7">
    <source>
        <dbReference type="PROSITE" id="PS50885"/>
    </source>
</evidence>
<dbReference type="InterPro" id="IPR051310">
    <property type="entry name" value="MCP_chemotaxis"/>
</dbReference>
<reference evidence="8 9" key="1">
    <citation type="submission" date="2024-02" db="EMBL/GenBank/DDBJ databases">
        <title>Genome sequence of Aquincola sp. MAHUQ-54.</title>
        <authorList>
            <person name="Huq M.A."/>
        </authorList>
    </citation>
    <scope>NUCLEOTIDE SEQUENCE [LARGE SCALE GENOMIC DNA]</scope>
    <source>
        <strain evidence="8 9">MAHUQ-54</strain>
    </source>
</reference>
<dbReference type="RefSeq" id="WP_332287958.1">
    <property type="nucleotide sequence ID" value="NZ_JAZIBG010000009.1"/>
</dbReference>
<proteinExistence type="inferred from homology"/>
<dbReference type="SMART" id="SM00283">
    <property type="entry name" value="MA"/>
    <property type="match status" value="1"/>
</dbReference>
<feature type="domain" description="Methyl-accepting transducer" evidence="6">
    <location>
        <begin position="395"/>
        <end position="624"/>
    </location>
</feature>
<dbReference type="InterPro" id="IPR013587">
    <property type="entry name" value="Nitrate/nitrite_sensing"/>
</dbReference>
<feature type="transmembrane region" description="Helical" evidence="5">
    <location>
        <begin position="315"/>
        <end position="336"/>
    </location>
</feature>
<dbReference type="SMART" id="SM00304">
    <property type="entry name" value="HAMP"/>
    <property type="match status" value="1"/>
</dbReference>
<dbReference type="Proteomes" id="UP001336250">
    <property type="component" value="Unassembled WGS sequence"/>
</dbReference>
<protein>
    <submittedName>
        <fullName evidence="8">Methyl-accepting chemotaxis protein</fullName>
    </submittedName>
</protein>
<dbReference type="InterPro" id="IPR004090">
    <property type="entry name" value="Chemotax_Me-accpt_rcpt"/>
</dbReference>
<comment type="similarity">
    <text evidence="3">Belongs to the methyl-accepting chemotaxis (MCP) protein family.</text>
</comment>
<dbReference type="InterPro" id="IPR003660">
    <property type="entry name" value="HAMP_dom"/>
</dbReference>
<name>A0AAW9Q8N2_9BURK</name>
<dbReference type="PROSITE" id="PS50885">
    <property type="entry name" value="HAMP"/>
    <property type="match status" value="1"/>
</dbReference>
<dbReference type="FunFam" id="1.10.287.950:FF:000001">
    <property type="entry name" value="Methyl-accepting chemotaxis sensory transducer"/>
    <property type="match status" value="1"/>
</dbReference>
<dbReference type="Gene3D" id="1.10.287.950">
    <property type="entry name" value="Methyl-accepting chemotaxis protein"/>
    <property type="match status" value="1"/>
</dbReference>
<dbReference type="PANTHER" id="PTHR43531:SF14">
    <property type="entry name" value="METHYL-ACCEPTING CHEMOTAXIS PROTEIN I-RELATED"/>
    <property type="match status" value="1"/>
</dbReference>
<evidence type="ECO:0000256" key="3">
    <source>
        <dbReference type="ARBA" id="ARBA00029447"/>
    </source>
</evidence>
<dbReference type="Pfam" id="PF08376">
    <property type="entry name" value="NIT"/>
    <property type="match status" value="1"/>
</dbReference>
<dbReference type="GO" id="GO:0004888">
    <property type="term" value="F:transmembrane signaling receptor activity"/>
    <property type="evidence" value="ECO:0007669"/>
    <property type="project" value="InterPro"/>
</dbReference>
<evidence type="ECO:0000256" key="1">
    <source>
        <dbReference type="ARBA" id="ARBA00004370"/>
    </source>
</evidence>
<keyword evidence="2" id="KW-0488">Methylation</keyword>
<comment type="subcellular location">
    <subcellularLocation>
        <location evidence="1">Membrane</location>
    </subcellularLocation>
</comment>
<gene>
    <name evidence="8" type="ORF">V4F39_03895</name>
</gene>
<sequence>MKQYLSQLSLARKFALVALLAALMLIPPTVMIVRADLGNLHAAQQQQAGIAPARAVLTLVRLTQQHRGLSAVVLAGNEEMAAQREAKQAQVGQELEAVAAAVRALPDAALAEAAQQLAAQWREVSGAVSGRSIDGPASFARHTALIARQVDLLEDIANTSGIVLHPRRGTYFLQNGVLQHLPRLTESLGQLRALGATLLAQFDPRPEDRRRIELLVAQARAQHLAVHKSLALAVGGDPLLRDAMAAQSGSADQSAAEGLRLIEEKVLPKGALLPQADYFAAITRVIDEQFKLIDTAFGELGRTVADDAAAATQRLLAVLGLIAGLAAAALWLMWLITRVTTSSMASALRVAQSVAAGDLSVAVPAAGRDEAGQLLAALGTMRASLSRVVGTVRGNAESVATASAQIAQGNQDLSQRTEEQASALQQTAASMEQLGSTVRMNADNAVEANRLAQQASIAAGEGGGVVTQVVETMRGIQDSSRRIGDIIEVIDGIAFQTNILALNAAVEAARAGDQGRGFAVVAGEVRQLAKRSADAAREIKGLITHSVGQVDRGAELVDRAGETMQGVVAAIQRVTDIMGGISAASGEQSTGVSQVGEAVSQMDHATQQNAALVEESAAAAESLKLQARQLVDAVAVFRLAPGAEAVPA</sequence>
<dbReference type="InterPro" id="IPR004089">
    <property type="entry name" value="MCPsignal_dom"/>
</dbReference>
<dbReference type="PRINTS" id="PR00260">
    <property type="entry name" value="CHEMTRNSDUCR"/>
</dbReference>
<dbReference type="AlphaFoldDB" id="A0AAW9Q8N2"/>
<keyword evidence="5" id="KW-0472">Membrane</keyword>
<dbReference type="GO" id="GO:0007165">
    <property type="term" value="P:signal transduction"/>
    <property type="evidence" value="ECO:0007669"/>
    <property type="project" value="UniProtKB-KW"/>
</dbReference>
<dbReference type="PANTHER" id="PTHR43531">
    <property type="entry name" value="PROTEIN ICFG"/>
    <property type="match status" value="1"/>
</dbReference>
<dbReference type="Pfam" id="PF00015">
    <property type="entry name" value="MCPsignal"/>
    <property type="match status" value="1"/>
</dbReference>
<evidence type="ECO:0000256" key="5">
    <source>
        <dbReference type="SAM" id="Phobius"/>
    </source>
</evidence>
<keyword evidence="5" id="KW-0812">Transmembrane</keyword>